<dbReference type="GeneID" id="86825371"/>
<evidence type="ECO:0000256" key="1">
    <source>
        <dbReference type="SAM" id="MobiDB-lite"/>
    </source>
</evidence>
<comment type="caution">
    <text evidence="3">The sequence shown here is derived from an EMBL/GenBank/DDBJ whole genome shotgun (WGS) entry which is preliminary data.</text>
</comment>
<sequence>MDVVRDLWSKEFLSAMAGVVVGGLVTFFVAMYQARKSLEALRIQGEEARRLAKEDREAVHAREAGMLIMDLLLAQRSGLKEHGTEEDWLEEQGPVIDRIRSYTRILPEGRHRTFLLDLLKDLKRRRPAGYHEVAFKNDKVKVANAALVVIGSHMNGEDVTGGAQLAEMRRAWDRAAEEAHNRMIEAMENEPPPDDWENDAGPRQSSPSPSS</sequence>
<keyword evidence="4" id="KW-1185">Reference proteome</keyword>
<organism evidence="3 4">
    <name type="scientific">Streptomyces stelliscabiei</name>
    <dbReference type="NCBI Taxonomy" id="146820"/>
    <lineage>
        <taxon>Bacteria</taxon>
        <taxon>Bacillati</taxon>
        <taxon>Actinomycetota</taxon>
        <taxon>Actinomycetes</taxon>
        <taxon>Kitasatosporales</taxon>
        <taxon>Streptomycetaceae</taxon>
        <taxon>Streptomyces</taxon>
    </lineage>
</organism>
<evidence type="ECO:0000313" key="3">
    <source>
        <dbReference type="EMBL" id="MBE1594618.1"/>
    </source>
</evidence>
<keyword evidence="2" id="KW-0812">Transmembrane</keyword>
<name>A0A8I0P3C0_9ACTN</name>
<keyword evidence="2" id="KW-0472">Membrane</keyword>
<dbReference type="Proteomes" id="UP000629287">
    <property type="component" value="Unassembled WGS sequence"/>
</dbReference>
<evidence type="ECO:0000313" key="4">
    <source>
        <dbReference type="Proteomes" id="UP000629287"/>
    </source>
</evidence>
<evidence type="ECO:0000256" key="2">
    <source>
        <dbReference type="SAM" id="Phobius"/>
    </source>
</evidence>
<dbReference type="RefSeq" id="WP_159026157.1">
    <property type="nucleotide sequence ID" value="NZ_JADBGF010000001.1"/>
</dbReference>
<feature type="transmembrane region" description="Helical" evidence="2">
    <location>
        <begin position="12"/>
        <end position="32"/>
    </location>
</feature>
<feature type="region of interest" description="Disordered" evidence="1">
    <location>
        <begin position="183"/>
        <end position="211"/>
    </location>
</feature>
<reference evidence="3 4" key="1">
    <citation type="submission" date="2020-10" db="EMBL/GenBank/DDBJ databases">
        <title>Sequencing the genomes of 1000 actinobacteria strains.</title>
        <authorList>
            <person name="Klenk H.-P."/>
        </authorList>
    </citation>
    <scope>NUCLEOTIDE SEQUENCE [LARGE SCALE GENOMIC DNA]</scope>
    <source>
        <strain evidence="3 4">DSM 41803</strain>
    </source>
</reference>
<gene>
    <name evidence="3" type="ORF">H4687_000747</name>
</gene>
<protein>
    <submittedName>
        <fullName evidence="3">Uncharacterized protein</fullName>
    </submittedName>
</protein>
<dbReference type="AlphaFoldDB" id="A0A8I0P3C0"/>
<keyword evidence="2" id="KW-1133">Transmembrane helix</keyword>
<proteinExistence type="predicted"/>
<dbReference type="OrthoDB" id="9944338at2"/>
<accession>A0A8I0P3C0</accession>
<feature type="compositionally biased region" description="Acidic residues" evidence="1">
    <location>
        <begin position="187"/>
        <end position="198"/>
    </location>
</feature>
<dbReference type="EMBL" id="JADBGF010000001">
    <property type="protein sequence ID" value="MBE1594618.1"/>
    <property type="molecule type" value="Genomic_DNA"/>
</dbReference>